<gene>
    <name evidence="2" type="ordered locus">FsymDg_2846</name>
</gene>
<feature type="transmembrane region" description="Helical" evidence="1">
    <location>
        <begin position="207"/>
        <end position="226"/>
    </location>
</feature>
<protein>
    <recommendedName>
        <fullName evidence="4">Transporter</fullName>
    </recommendedName>
</protein>
<name>F8B5T7_9ACTN</name>
<accession>F8B5T7</accession>
<dbReference type="HOGENOM" id="CLU_071040_1_0_11"/>
<keyword evidence="1" id="KW-0472">Membrane</keyword>
<dbReference type="EMBL" id="CP002801">
    <property type="protein sequence ID" value="AEH10178.1"/>
    <property type="molecule type" value="Genomic_DNA"/>
</dbReference>
<dbReference type="Pfam" id="PF06182">
    <property type="entry name" value="ABC2_membrane_6"/>
    <property type="match status" value="1"/>
</dbReference>
<organism evidence="2 3">
    <name type="scientific">Candidatus Protofrankia datiscae</name>
    <dbReference type="NCBI Taxonomy" id="2716812"/>
    <lineage>
        <taxon>Bacteria</taxon>
        <taxon>Bacillati</taxon>
        <taxon>Actinomycetota</taxon>
        <taxon>Actinomycetes</taxon>
        <taxon>Frankiales</taxon>
        <taxon>Frankiaceae</taxon>
        <taxon>Protofrankia</taxon>
    </lineage>
</organism>
<feature type="transmembrane region" description="Helical" evidence="1">
    <location>
        <begin position="238"/>
        <end position="257"/>
    </location>
</feature>
<evidence type="ECO:0008006" key="4">
    <source>
        <dbReference type="Google" id="ProtNLM"/>
    </source>
</evidence>
<proteinExistence type="predicted"/>
<evidence type="ECO:0000313" key="3">
    <source>
        <dbReference type="Proteomes" id="UP000001549"/>
    </source>
</evidence>
<feature type="transmembrane region" description="Helical" evidence="1">
    <location>
        <begin position="28"/>
        <end position="50"/>
    </location>
</feature>
<dbReference type="eggNOG" id="COG3694">
    <property type="taxonomic scope" value="Bacteria"/>
</dbReference>
<dbReference type="KEGG" id="fsy:FsymDg_2846"/>
<dbReference type="RefSeq" id="WP_013874082.1">
    <property type="nucleotide sequence ID" value="NC_015656.1"/>
</dbReference>
<dbReference type="AlphaFoldDB" id="F8B5T7"/>
<sequence>MADNSAVRHYLLFAAAWTRVAWQYRASVLLLAVGQFLATGLDIAVIGVLFTRVPHLAGFGLAEVGFLFGTSCTAFAISNMLFGTLERVGERIRDGSLDVMLVRPVGLLVQVATDGFSPRRLGGIVQGVGVLGLSLAGLDVPWTTGRVLLVATMVICGVGVFSAVWIAGAAFQFVVEQAAEAMNAVTYGGSFLTQYPMSIYGRDGMRLLTFLVPLAFLNWQPALYVLDKPDPLGLPSLFRFASPLVAAVLLALAAAAWRAGLRHYRSTGS</sequence>
<dbReference type="InterPro" id="IPR010390">
    <property type="entry name" value="ABC-2_transporter-like"/>
</dbReference>
<dbReference type="Proteomes" id="UP000001549">
    <property type="component" value="Chromosome"/>
</dbReference>
<feature type="transmembrane region" description="Helical" evidence="1">
    <location>
        <begin position="148"/>
        <end position="175"/>
    </location>
</feature>
<feature type="transmembrane region" description="Helical" evidence="1">
    <location>
        <begin position="121"/>
        <end position="142"/>
    </location>
</feature>
<reference evidence="2 3" key="1">
    <citation type="submission" date="2011-05" db="EMBL/GenBank/DDBJ databases">
        <title>Complete sequence of chromosome of Frankia symbiont of Datisca glomerata.</title>
        <authorList>
            <consortium name="US DOE Joint Genome Institute"/>
            <person name="Lucas S."/>
            <person name="Han J."/>
            <person name="Lapidus A."/>
            <person name="Cheng J.-F."/>
            <person name="Goodwin L."/>
            <person name="Pitluck S."/>
            <person name="Peters L."/>
            <person name="Mikhailova N."/>
            <person name="Chertkov O."/>
            <person name="Teshima H."/>
            <person name="Han C."/>
            <person name="Tapia R."/>
            <person name="Land M."/>
            <person name="Hauser L."/>
            <person name="Kyrpides N."/>
            <person name="Ivanova N."/>
            <person name="Pagani I."/>
            <person name="Berry A."/>
            <person name="Pawlowski K."/>
            <person name="Persson T."/>
            <person name="Vanden Heuvel B."/>
            <person name="Benson D."/>
            <person name="Woyke T."/>
        </authorList>
    </citation>
    <scope>NUCLEOTIDE SEQUENCE [LARGE SCALE GENOMIC DNA]</scope>
    <source>
        <strain evidence="3">4085684</strain>
    </source>
</reference>
<keyword evidence="1" id="KW-0812">Transmembrane</keyword>
<dbReference type="STRING" id="656024.FsymDg_2846"/>
<feature type="transmembrane region" description="Helical" evidence="1">
    <location>
        <begin position="56"/>
        <end position="82"/>
    </location>
</feature>
<keyword evidence="3" id="KW-1185">Reference proteome</keyword>
<dbReference type="PANTHER" id="PTHR36833:SF1">
    <property type="entry name" value="INTEGRAL MEMBRANE TRANSPORT PROTEIN"/>
    <property type="match status" value="1"/>
</dbReference>
<evidence type="ECO:0000313" key="2">
    <source>
        <dbReference type="EMBL" id="AEH10178.1"/>
    </source>
</evidence>
<dbReference type="PANTHER" id="PTHR36833">
    <property type="entry name" value="SLR0610 PROTEIN-RELATED"/>
    <property type="match status" value="1"/>
</dbReference>
<keyword evidence="1" id="KW-1133">Transmembrane helix</keyword>
<evidence type="ECO:0000256" key="1">
    <source>
        <dbReference type="SAM" id="Phobius"/>
    </source>
</evidence>